<dbReference type="Proteomes" id="UP001589844">
    <property type="component" value="Unassembled WGS sequence"/>
</dbReference>
<gene>
    <name evidence="1" type="ORF">ACFFJH_08615</name>
</gene>
<dbReference type="InterPro" id="IPR032581">
    <property type="entry name" value="DUF4917"/>
</dbReference>
<evidence type="ECO:0000313" key="1">
    <source>
        <dbReference type="EMBL" id="MFC0349867.1"/>
    </source>
</evidence>
<name>A0ABV6IDI2_9BURK</name>
<dbReference type="EMBL" id="JBHLXJ010000009">
    <property type="protein sequence ID" value="MFC0349867.1"/>
    <property type="molecule type" value="Genomic_DNA"/>
</dbReference>
<keyword evidence="2" id="KW-1185">Reference proteome</keyword>
<dbReference type="RefSeq" id="WP_390211687.1">
    <property type="nucleotide sequence ID" value="NZ_JBHLXJ010000009.1"/>
</dbReference>
<sequence>MISFDEAMAKVEDGDKPSILLGNGFSRAWRNEIFNYANLLEAADFKDRELEIRKLFQLSKTYDFEAVMRSFVSVKAVLDAYGGNEALVESIGKDQQLLKDALISAISNTHPNRPTEVSTDQFTTARRFLSRFDQIFTVNYDLLFYWARNMDALPPENYSTDDGFRKGCKWQGHGTNQDVYFLHGGLHIFDGGAAIEKHASTKLGTGIVDLVRANLDIGKFPLFVSEPTSAKKKQRIEHNPYLDFCFRALGKVNGTFFIQGHSMDVNDKHIFDKLKQSGVNTFFVCIFGAEDSEDNLRVKANARAYLESSNSCVEFFDAQSASIWA</sequence>
<reference evidence="1 2" key="1">
    <citation type="submission" date="2024-09" db="EMBL/GenBank/DDBJ databases">
        <authorList>
            <person name="Sun Q."/>
            <person name="Mori K."/>
        </authorList>
    </citation>
    <scope>NUCLEOTIDE SEQUENCE [LARGE SCALE GENOMIC DNA]</scope>
    <source>
        <strain evidence="1 2">CCM 8677</strain>
    </source>
</reference>
<accession>A0ABV6IDI2</accession>
<evidence type="ECO:0000313" key="2">
    <source>
        <dbReference type="Proteomes" id="UP001589844"/>
    </source>
</evidence>
<protein>
    <submittedName>
        <fullName evidence="1">DUF4917 family protein</fullName>
    </submittedName>
</protein>
<comment type="caution">
    <text evidence="1">The sequence shown here is derived from an EMBL/GenBank/DDBJ whole genome shotgun (WGS) entry which is preliminary data.</text>
</comment>
<organism evidence="1 2">
    <name type="scientific">Undibacterium danionis</name>
    <dbReference type="NCBI Taxonomy" id="1812100"/>
    <lineage>
        <taxon>Bacteria</taxon>
        <taxon>Pseudomonadati</taxon>
        <taxon>Pseudomonadota</taxon>
        <taxon>Betaproteobacteria</taxon>
        <taxon>Burkholderiales</taxon>
        <taxon>Oxalobacteraceae</taxon>
        <taxon>Undibacterium</taxon>
    </lineage>
</organism>
<dbReference type="Pfam" id="PF16263">
    <property type="entry name" value="DUF4917"/>
    <property type="match status" value="1"/>
</dbReference>
<proteinExistence type="predicted"/>